<dbReference type="PANTHER" id="PTHR43429">
    <property type="entry name" value="PYRIDINE NUCLEOTIDE-DISULFIDE OXIDOREDUCTASE DOMAIN-CONTAINING"/>
    <property type="match status" value="1"/>
</dbReference>
<feature type="domain" description="FAD/NAD(P)-binding" evidence="7">
    <location>
        <begin position="7"/>
        <end position="379"/>
    </location>
</feature>
<keyword evidence="5" id="KW-0274">FAD</keyword>
<gene>
    <name evidence="10" type="primary">LOC106815445</name>
</gene>
<dbReference type="Proteomes" id="UP000695022">
    <property type="component" value="Unplaced"/>
</dbReference>
<evidence type="ECO:0000259" key="7">
    <source>
        <dbReference type="Pfam" id="PF07992"/>
    </source>
</evidence>
<comment type="similarity">
    <text evidence="2">Belongs to the class-I pyridine nucleotide-disulfide oxidoreductase family. PYROXD1 subfamily.</text>
</comment>
<evidence type="ECO:0000313" key="10">
    <source>
        <dbReference type="RefSeq" id="XP_014675387.1"/>
    </source>
</evidence>
<dbReference type="InterPro" id="IPR050260">
    <property type="entry name" value="FAD-bd_OxRdtase"/>
</dbReference>
<sequence length="497" mass="55086">MDNQQFKFVIIGGGIAGVTCTETLSQLLNDISDFEDRESILLVAGSALVKTVTNFKQVSRTLEDFQIEEKQPDWITQTCPNVKVARTEVVCLDSAKHTIYTSDDKCYRYERLCIATGASPKLIAEKCPLVLGIRDTESVSVFQSRLSGARRVMVVGNGGIASELVYEIEHCGVIWAIKDDSINHVFLDESAAAFMLTHVHERKQNADSATPSKRRTYTLDKARQAAVTRTSGSALGPDWHSGLEVTGAEPAISRNVHIESNCEVQELLTPEGVGSRNIVVDRLQGEEPQTQWPAYVKLTNGKCFGCDLVVSATGVTPNTAPFVKSGPFKVAEDGGLLVDERMRTNVVGVYAAGDVCTVNWPPVKHWLQMRLWSQARQMGHYAAKCMLADYQEEAIEKDFSLETFAHMTNFFGFKVVLIGRFNAQGLGVEEYELLLRITPGKEYVKVVLQDGKMVGTVLIGETDLEETFENLIINEMDLTDYKEDLLDANVDIADYFD</sequence>
<dbReference type="PRINTS" id="PR00368">
    <property type="entry name" value="FADPNR"/>
</dbReference>
<evidence type="ECO:0000256" key="2">
    <source>
        <dbReference type="ARBA" id="ARBA00008147"/>
    </source>
</evidence>
<comment type="cofactor">
    <cofactor evidence="1">
        <name>FAD</name>
        <dbReference type="ChEBI" id="CHEBI:57692"/>
    </cofactor>
</comment>
<dbReference type="GeneID" id="106815445"/>
<dbReference type="InterPro" id="IPR023753">
    <property type="entry name" value="FAD/NAD-binding_dom"/>
</dbReference>
<evidence type="ECO:0000259" key="8">
    <source>
        <dbReference type="Pfam" id="PF18267"/>
    </source>
</evidence>
<proteinExistence type="inferred from homology"/>
<organism evidence="9 10">
    <name type="scientific">Priapulus caudatus</name>
    <name type="common">Priapulid worm</name>
    <dbReference type="NCBI Taxonomy" id="37621"/>
    <lineage>
        <taxon>Eukaryota</taxon>
        <taxon>Metazoa</taxon>
        <taxon>Ecdysozoa</taxon>
        <taxon>Scalidophora</taxon>
        <taxon>Priapulida</taxon>
        <taxon>Priapulimorpha</taxon>
        <taxon>Priapulimorphida</taxon>
        <taxon>Priapulidae</taxon>
        <taxon>Priapulus</taxon>
    </lineage>
</organism>
<reference evidence="10" key="1">
    <citation type="submission" date="2025-08" db="UniProtKB">
        <authorList>
            <consortium name="RefSeq"/>
        </authorList>
    </citation>
    <scope>IDENTIFICATION</scope>
</reference>
<evidence type="ECO:0000313" key="9">
    <source>
        <dbReference type="Proteomes" id="UP000695022"/>
    </source>
</evidence>
<protein>
    <recommendedName>
        <fullName evidence="3">Pyridine nucleotide-disulfide oxidoreductase domain-containing protein 1</fullName>
    </recommendedName>
</protein>
<feature type="domain" description="NADH-rubredoxin oxidoreductase C-terminal" evidence="8">
    <location>
        <begin position="409"/>
        <end position="475"/>
    </location>
</feature>
<keyword evidence="4" id="KW-0285">Flavoprotein</keyword>
<dbReference type="InterPro" id="IPR016156">
    <property type="entry name" value="FAD/NAD-linked_Rdtase_dimer_sf"/>
</dbReference>
<keyword evidence="6" id="KW-0560">Oxidoreductase</keyword>
<dbReference type="Gene3D" id="3.30.390.30">
    <property type="match status" value="1"/>
</dbReference>
<dbReference type="SUPFAM" id="SSF51735">
    <property type="entry name" value="NAD(P)-binding Rossmann-fold domains"/>
    <property type="match status" value="1"/>
</dbReference>
<dbReference type="PANTHER" id="PTHR43429:SF2">
    <property type="entry name" value="PYRIDINE NUCLEOTIDE-DISULFIDE OXIDOREDUCTASE DOMAIN-CONTAINING PROTEIN 1"/>
    <property type="match status" value="1"/>
</dbReference>
<dbReference type="SUPFAM" id="SSF51905">
    <property type="entry name" value="FAD/NAD(P)-binding domain"/>
    <property type="match status" value="1"/>
</dbReference>
<dbReference type="Pfam" id="PF18267">
    <property type="entry name" value="Rubredoxin_C"/>
    <property type="match status" value="1"/>
</dbReference>
<evidence type="ECO:0000256" key="3">
    <source>
        <dbReference type="ARBA" id="ARBA00018240"/>
    </source>
</evidence>
<evidence type="ECO:0000256" key="6">
    <source>
        <dbReference type="ARBA" id="ARBA00023002"/>
    </source>
</evidence>
<name>A0ABM1ET66_PRICU</name>
<keyword evidence="9" id="KW-1185">Reference proteome</keyword>
<evidence type="ECO:0000256" key="4">
    <source>
        <dbReference type="ARBA" id="ARBA00022630"/>
    </source>
</evidence>
<evidence type="ECO:0000256" key="1">
    <source>
        <dbReference type="ARBA" id="ARBA00001974"/>
    </source>
</evidence>
<accession>A0ABM1ET66</accession>
<dbReference type="InterPro" id="IPR036188">
    <property type="entry name" value="FAD/NAD-bd_sf"/>
</dbReference>
<dbReference type="Pfam" id="PF07992">
    <property type="entry name" value="Pyr_redox_2"/>
    <property type="match status" value="1"/>
</dbReference>
<dbReference type="RefSeq" id="XP_014675387.1">
    <property type="nucleotide sequence ID" value="XM_014819901.1"/>
</dbReference>
<dbReference type="Gene3D" id="3.50.50.60">
    <property type="entry name" value="FAD/NAD(P)-binding domain"/>
    <property type="match status" value="3"/>
</dbReference>
<dbReference type="InterPro" id="IPR036291">
    <property type="entry name" value="NAD(P)-bd_dom_sf"/>
</dbReference>
<evidence type="ECO:0000256" key="5">
    <source>
        <dbReference type="ARBA" id="ARBA00022827"/>
    </source>
</evidence>
<dbReference type="InterPro" id="IPR041575">
    <property type="entry name" value="Rubredoxin_C"/>
</dbReference>